<gene>
    <name evidence="1" type="ORF">C1631_001700</name>
</gene>
<dbReference type="Pfam" id="PF10012">
    <property type="entry name" value="DUF2255"/>
    <property type="match status" value="1"/>
</dbReference>
<keyword evidence="2" id="KW-1185">Reference proteome</keyword>
<dbReference type="AlphaFoldDB" id="A0A316XGQ7"/>
<evidence type="ECO:0000313" key="2">
    <source>
        <dbReference type="Proteomes" id="UP000236594"/>
    </source>
</evidence>
<sequence>MIDLPKTYTMDIDKALLFIKNNNLIGIRAGSERTDFLEIWMVIVQNRIFARSWGLAERSWYTTFLKNPVGQIKCADAIYAINAGIPEDINLLTEEINQAYLTKYNVGQNRKYAMGIIEEKHIEKTMEFIICDIIS</sequence>
<reference evidence="1 2" key="1">
    <citation type="submission" date="2018-04" db="EMBL/GenBank/DDBJ databases">
        <title>Draft Genome Sequence of Phosphate-Solubilizing Chryseobacterium sp. ISE14 that is a Biocontrol and Plant Growth-Promoting Rhizobacterium Isolated from Cucumber.</title>
        <authorList>
            <person name="Jeong J.-J."/>
            <person name="Sang M.K."/>
            <person name="Choi I.-G."/>
            <person name="Kim K.D."/>
        </authorList>
    </citation>
    <scope>NUCLEOTIDE SEQUENCE [LARGE SCALE GENOMIC DNA]</scope>
    <source>
        <strain evidence="1 2">ISE14</strain>
    </source>
</reference>
<evidence type="ECO:0000313" key="1">
    <source>
        <dbReference type="EMBL" id="PWN71363.1"/>
    </source>
</evidence>
<name>A0A316XGQ7_9FLAO</name>
<organism evidence="1 2">
    <name type="scientific">Chryseobacterium phosphatilyticum</name>
    <dbReference type="NCBI Taxonomy" id="475075"/>
    <lineage>
        <taxon>Bacteria</taxon>
        <taxon>Pseudomonadati</taxon>
        <taxon>Bacteroidota</taxon>
        <taxon>Flavobacteriia</taxon>
        <taxon>Flavobacteriales</taxon>
        <taxon>Weeksellaceae</taxon>
        <taxon>Chryseobacterium group</taxon>
        <taxon>Chryseobacterium</taxon>
    </lineage>
</organism>
<dbReference type="InterPro" id="IPR016888">
    <property type="entry name" value="UCP028498"/>
</dbReference>
<dbReference type="OrthoDB" id="980661at2"/>
<protein>
    <submittedName>
        <fullName evidence="1">DUF2255 domain-containing protein</fullName>
    </submittedName>
</protein>
<accession>A0A316XGQ7</accession>
<dbReference type="Proteomes" id="UP000236594">
    <property type="component" value="Unassembled WGS sequence"/>
</dbReference>
<comment type="caution">
    <text evidence="1">The sequence shown here is derived from an EMBL/GenBank/DDBJ whole genome shotgun (WGS) entry which is preliminary data.</text>
</comment>
<proteinExistence type="predicted"/>
<dbReference type="EMBL" id="PPED02000001">
    <property type="protein sequence ID" value="PWN71363.1"/>
    <property type="molecule type" value="Genomic_DNA"/>
</dbReference>